<dbReference type="Pfam" id="PF13649">
    <property type="entry name" value="Methyltransf_25"/>
    <property type="match status" value="1"/>
</dbReference>
<dbReference type="GO" id="GO:0008168">
    <property type="term" value="F:methyltransferase activity"/>
    <property type="evidence" value="ECO:0007669"/>
    <property type="project" value="UniProtKB-KW"/>
</dbReference>
<protein>
    <submittedName>
        <fullName evidence="3">Methyltransferase domain-containing protein</fullName>
    </submittedName>
</protein>
<sequence>MLQRFGFLIASLLGISSVFVQAQASPGPVPSHPTSTPYSGDLSIFEYPERDARLQPQRILSLLGVRAGSSVADIGAGGGWLAVRAAERVGSDGVVFAEDINPEAIKAIRYRSEREHLPQVRAVLGLPDDPKLPPHSIDAVVILKTYHEIAHPKLLLHNLIPALKPGAKLGIIDRNGNGANHGLDEAIVVRELKDAGFRQVARYDFTKADGEDYFLIFEQSDGT</sequence>
<feature type="domain" description="Methyltransferase" evidence="2">
    <location>
        <begin position="71"/>
        <end position="166"/>
    </location>
</feature>
<keyword evidence="4" id="KW-1185">Reference proteome</keyword>
<dbReference type="Gene3D" id="3.40.50.150">
    <property type="entry name" value="Vaccinia Virus protein VP39"/>
    <property type="match status" value="1"/>
</dbReference>
<proteinExistence type="predicted"/>
<feature type="chain" id="PRO_5028958067" evidence="1">
    <location>
        <begin position="23"/>
        <end position="223"/>
    </location>
</feature>
<feature type="signal peptide" evidence="1">
    <location>
        <begin position="1"/>
        <end position="22"/>
    </location>
</feature>
<dbReference type="AlphaFoldDB" id="A0A7G8BR51"/>
<dbReference type="KEGG" id="adin:H7849_15835"/>
<dbReference type="EMBL" id="CP060394">
    <property type="protein sequence ID" value="QNI35021.1"/>
    <property type="molecule type" value="Genomic_DNA"/>
</dbReference>
<gene>
    <name evidence="3" type="ORF">H7849_15835</name>
</gene>
<keyword evidence="1" id="KW-0732">Signal</keyword>
<evidence type="ECO:0000256" key="1">
    <source>
        <dbReference type="SAM" id="SignalP"/>
    </source>
</evidence>
<dbReference type="SUPFAM" id="SSF53335">
    <property type="entry name" value="S-adenosyl-L-methionine-dependent methyltransferases"/>
    <property type="match status" value="1"/>
</dbReference>
<accession>A0A7G8BR51</accession>
<reference evidence="3 4" key="1">
    <citation type="submission" date="2020-08" db="EMBL/GenBank/DDBJ databases">
        <title>Edaphobacter telluris sp. nov. and Acidobacterium dinghuensis sp. nov., two acidobacteria isolated from forest soil.</title>
        <authorList>
            <person name="Fu J."/>
            <person name="Qiu L."/>
        </authorList>
    </citation>
    <scope>NUCLEOTIDE SEQUENCE [LARGE SCALE GENOMIC DNA]</scope>
    <source>
        <strain evidence="3">4Y35</strain>
    </source>
</reference>
<name>A0A7G8BR51_9BACT</name>
<keyword evidence="3" id="KW-0489">Methyltransferase</keyword>
<dbReference type="InterPro" id="IPR041698">
    <property type="entry name" value="Methyltransf_25"/>
</dbReference>
<evidence type="ECO:0000313" key="4">
    <source>
        <dbReference type="Proteomes" id="UP000515312"/>
    </source>
</evidence>
<keyword evidence="3" id="KW-0808">Transferase</keyword>
<dbReference type="Proteomes" id="UP000515312">
    <property type="component" value="Chromosome"/>
</dbReference>
<dbReference type="InterPro" id="IPR029063">
    <property type="entry name" value="SAM-dependent_MTases_sf"/>
</dbReference>
<evidence type="ECO:0000313" key="3">
    <source>
        <dbReference type="EMBL" id="QNI35021.1"/>
    </source>
</evidence>
<dbReference type="CDD" id="cd02440">
    <property type="entry name" value="AdoMet_MTases"/>
    <property type="match status" value="1"/>
</dbReference>
<evidence type="ECO:0000259" key="2">
    <source>
        <dbReference type="Pfam" id="PF13649"/>
    </source>
</evidence>
<dbReference type="GO" id="GO:0032259">
    <property type="term" value="P:methylation"/>
    <property type="evidence" value="ECO:0007669"/>
    <property type="project" value="UniProtKB-KW"/>
</dbReference>
<organism evidence="3 4">
    <name type="scientific">Alloacidobacterium dinghuense</name>
    <dbReference type="NCBI Taxonomy" id="2763107"/>
    <lineage>
        <taxon>Bacteria</taxon>
        <taxon>Pseudomonadati</taxon>
        <taxon>Acidobacteriota</taxon>
        <taxon>Terriglobia</taxon>
        <taxon>Terriglobales</taxon>
        <taxon>Acidobacteriaceae</taxon>
        <taxon>Alloacidobacterium</taxon>
    </lineage>
</organism>